<organism evidence="2 3">
    <name type="scientific">Callithrix jacchus</name>
    <name type="common">White-tufted-ear marmoset</name>
    <name type="synonym">Simia Jacchus</name>
    <dbReference type="NCBI Taxonomy" id="9483"/>
    <lineage>
        <taxon>Eukaryota</taxon>
        <taxon>Metazoa</taxon>
        <taxon>Chordata</taxon>
        <taxon>Craniata</taxon>
        <taxon>Vertebrata</taxon>
        <taxon>Euteleostomi</taxon>
        <taxon>Mammalia</taxon>
        <taxon>Eutheria</taxon>
        <taxon>Euarchontoglires</taxon>
        <taxon>Primates</taxon>
        <taxon>Haplorrhini</taxon>
        <taxon>Platyrrhini</taxon>
        <taxon>Cebidae</taxon>
        <taxon>Callitrichinae</taxon>
        <taxon>Callithrix</taxon>
        <taxon>Callithrix</taxon>
    </lineage>
</organism>
<reference evidence="2 3" key="1">
    <citation type="submission" date="2009-03" db="EMBL/GenBank/DDBJ databases">
        <authorList>
            <person name="Warren W."/>
            <person name="Ye L."/>
            <person name="Minx P."/>
            <person name="Worley K."/>
            <person name="Gibbs R."/>
            <person name="Wilson R.K."/>
        </authorList>
    </citation>
    <scope>NUCLEOTIDE SEQUENCE [LARGE SCALE GENOMIC DNA]</scope>
</reference>
<reference evidence="2" key="2">
    <citation type="submission" date="2025-08" db="UniProtKB">
        <authorList>
            <consortium name="Ensembl"/>
        </authorList>
    </citation>
    <scope>IDENTIFICATION</scope>
</reference>
<dbReference type="Pfam" id="PF01840">
    <property type="entry name" value="TCL1_MTCP1"/>
    <property type="match status" value="1"/>
</dbReference>
<gene>
    <name evidence="2" type="primary">TCL1A</name>
</gene>
<dbReference type="GO" id="GO:0043539">
    <property type="term" value="F:protein serine/threonine kinase activator activity"/>
    <property type="evidence" value="ECO:0007669"/>
    <property type="project" value="Ensembl"/>
</dbReference>
<dbReference type="GO" id="GO:0005829">
    <property type="term" value="C:cytosol"/>
    <property type="evidence" value="ECO:0007669"/>
    <property type="project" value="Ensembl"/>
</dbReference>
<dbReference type="GO" id="GO:0005654">
    <property type="term" value="C:nucleoplasm"/>
    <property type="evidence" value="ECO:0007669"/>
    <property type="project" value="Ensembl"/>
</dbReference>
<dbReference type="GeneTree" id="ENSGT00390000006885"/>
<dbReference type="SUPFAM" id="SSF50904">
    <property type="entry name" value="Oncogene products"/>
    <property type="match status" value="1"/>
</dbReference>
<evidence type="ECO:0000313" key="2">
    <source>
        <dbReference type="Ensembl" id="ENSCJAP00000087759.1"/>
    </source>
</evidence>
<name>A0A8I3W6U5_CALJA</name>
<dbReference type="Ensembl" id="ENSCJAT00000144012.1">
    <property type="protein sequence ID" value="ENSCJAP00000087759.1"/>
    <property type="gene ID" value="ENSCJAG00000073704.1"/>
</dbReference>
<evidence type="ECO:0000313" key="3">
    <source>
        <dbReference type="Proteomes" id="UP000008225"/>
    </source>
</evidence>
<comment type="similarity">
    <text evidence="1">Belongs to the TCL1 family.</text>
</comment>
<proteinExistence type="inferred from homology"/>
<sequence>MAQEQLRRESVTDHPDRLWIWEKFVYLDENQRTWLPLVIKKEDKLQVFFRQEVTLLGKPMTPTQIGPSLLPLMWQLYPDGRYRSSDSGFWRIVYHVKASVFLPGIYGAILGFPSSVPGLSGLSSLHPSAKSIKKWGKCTTVDF</sequence>
<accession>A0A8I3W6U5</accession>
<dbReference type="GO" id="GO:0042802">
    <property type="term" value="F:identical protein binding"/>
    <property type="evidence" value="ECO:0007669"/>
    <property type="project" value="Ensembl"/>
</dbReference>
<keyword evidence="3" id="KW-1185">Reference proteome</keyword>
<dbReference type="GO" id="GO:0035556">
    <property type="term" value="P:intracellular signal transduction"/>
    <property type="evidence" value="ECO:0007669"/>
    <property type="project" value="Ensembl"/>
</dbReference>
<dbReference type="InterPro" id="IPR036672">
    <property type="entry name" value="TCL1_MTCP1_sf"/>
</dbReference>
<dbReference type="Gene3D" id="2.40.15.10">
    <property type="entry name" value="TCL1/MTCP1"/>
    <property type="match status" value="1"/>
</dbReference>
<dbReference type="PANTHER" id="PTHR14060">
    <property type="entry name" value="PROTEIN P13 MTCP-1"/>
    <property type="match status" value="1"/>
</dbReference>
<dbReference type="Proteomes" id="UP000008225">
    <property type="component" value="Chromosome 10"/>
</dbReference>
<dbReference type="AlphaFoldDB" id="A0A8I3W6U5"/>
<protein>
    <submittedName>
        <fullName evidence="2">TCL1 family AKT coactivator A</fullName>
    </submittedName>
</protein>
<evidence type="ECO:0000256" key="1">
    <source>
        <dbReference type="ARBA" id="ARBA00006399"/>
    </source>
</evidence>
<reference evidence="2" key="3">
    <citation type="submission" date="2025-09" db="UniProtKB">
        <authorList>
            <consortium name="Ensembl"/>
        </authorList>
    </citation>
    <scope>IDENTIFICATION</scope>
</reference>
<dbReference type="GO" id="GO:0005783">
    <property type="term" value="C:endoplasmic reticulum"/>
    <property type="evidence" value="ECO:0007669"/>
    <property type="project" value="Ensembl"/>
</dbReference>
<dbReference type="PANTHER" id="PTHR14060:SF4">
    <property type="entry name" value="T-CELL LEUKEMIA_LYMPHOMA PROTEIN 1A"/>
    <property type="match status" value="1"/>
</dbReference>
<dbReference type="GO" id="GO:0019901">
    <property type="term" value="F:protein kinase binding"/>
    <property type="evidence" value="ECO:0007669"/>
    <property type="project" value="Ensembl"/>
</dbReference>
<dbReference type="InterPro" id="IPR004832">
    <property type="entry name" value="TCL1_MTCP1"/>
</dbReference>